<proteinExistence type="predicted"/>
<organism evidence="1 2">
    <name type="scientific">Alkalihalobacterium chitinilyticum</name>
    <dbReference type="NCBI Taxonomy" id="2980103"/>
    <lineage>
        <taxon>Bacteria</taxon>
        <taxon>Bacillati</taxon>
        <taxon>Bacillota</taxon>
        <taxon>Bacilli</taxon>
        <taxon>Bacillales</taxon>
        <taxon>Bacillaceae</taxon>
        <taxon>Alkalihalobacterium</taxon>
    </lineage>
</organism>
<dbReference type="RefSeq" id="WP_275119090.1">
    <property type="nucleotide sequence ID" value="NZ_JAOTPO010000009.1"/>
</dbReference>
<protein>
    <submittedName>
        <fullName evidence="1">Uncharacterized protein</fullName>
    </submittedName>
</protein>
<sequence length="81" mass="9333">MKIELGTEYEITEKRQGHFNSAKSLTVIRQNRNIVQFTLENGKGHGSMPVDHLLYLLKKKDLSPTQNKRHLLSKDTEEKIG</sequence>
<evidence type="ECO:0000313" key="2">
    <source>
        <dbReference type="Proteomes" id="UP001148125"/>
    </source>
</evidence>
<dbReference type="EMBL" id="JAOTPO010000009">
    <property type="protein sequence ID" value="MDE5414478.1"/>
    <property type="molecule type" value="Genomic_DNA"/>
</dbReference>
<comment type="caution">
    <text evidence="1">The sequence shown here is derived from an EMBL/GenBank/DDBJ whole genome shotgun (WGS) entry which is preliminary data.</text>
</comment>
<accession>A0ABT5VJ54</accession>
<dbReference type="Proteomes" id="UP001148125">
    <property type="component" value="Unassembled WGS sequence"/>
</dbReference>
<keyword evidence="2" id="KW-1185">Reference proteome</keyword>
<gene>
    <name evidence="1" type="ORF">N7Z68_13950</name>
</gene>
<evidence type="ECO:0000313" key="1">
    <source>
        <dbReference type="EMBL" id="MDE5414478.1"/>
    </source>
</evidence>
<name>A0ABT5VJ54_9BACI</name>
<reference evidence="1" key="1">
    <citation type="submission" date="2024-05" db="EMBL/GenBank/DDBJ databases">
        <title>Alkalihalobacillus sp. strain MEB203 novel alkaliphilic bacterium from Lonar Lake, India.</title>
        <authorList>
            <person name="Joshi A."/>
            <person name="Thite S."/>
            <person name="Mengade P."/>
        </authorList>
    </citation>
    <scope>NUCLEOTIDE SEQUENCE</scope>
    <source>
        <strain evidence="1">MEB 203</strain>
    </source>
</reference>